<evidence type="ECO:0000313" key="3">
    <source>
        <dbReference type="Proteomes" id="UP001418222"/>
    </source>
</evidence>
<dbReference type="Proteomes" id="UP001418222">
    <property type="component" value="Unassembled WGS sequence"/>
</dbReference>
<dbReference type="EMBL" id="JBBWWQ010000020">
    <property type="protein sequence ID" value="KAK8916300.1"/>
    <property type="molecule type" value="Genomic_DNA"/>
</dbReference>
<accession>A0AAP0AV60</accession>
<organism evidence="2 3">
    <name type="scientific">Platanthera zijinensis</name>
    <dbReference type="NCBI Taxonomy" id="2320716"/>
    <lineage>
        <taxon>Eukaryota</taxon>
        <taxon>Viridiplantae</taxon>
        <taxon>Streptophyta</taxon>
        <taxon>Embryophyta</taxon>
        <taxon>Tracheophyta</taxon>
        <taxon>Spermatophyta</taxon>
        <taxon>Magnoliopsida</taxon>
        <taxon>Liliopsida</taxon>
        <taxon>Asparagales</taxon>
        <taxon>Orchidaceae</taxon>
        <taxon>Orchidoideae</taxon>
        <taxon>Orchideae</taxon>
        <taxon>Orchidinae</taxon>
        <taxon>Platanthera</taxon>
    </lineage>
</organism>
<protein>
    <submittedName>
        <fullName evidence="2">Uncharacterized protein</fullName>
    </submittedName>
</protein>
<evidence type="ECO:0000313" key="2">
    <source>
        <dbReference type="EMBL" id="KAK8916300.1"/>
    </source>
</evidence>
<proteinExistence type="predicted"/>
<gene>
    <name evidence="2" type="ORF">KSP39_PZI023360</name>
</gene>
<comment type="caution">
    <text evidence="2">The sequence shown here is derived from an EMBL/GenBank/DDBJ whole genome shotgun (WGS) entry which is preliminary data.</text>
</comment>
<evidence type="ECO:0000256" key="1">
    <source>
        <dbReference type="SAM" id="MobiDB-lite"/>
    </source>
</evidence>
<dbReference type="AlphaFoldDB" id="A0AAP0AV60"/>
<feature type="compositionally biased region" description="Polar residues" evidence="1">
    <location>
        <begin position="1"/>
        <end position="15"/>
    </location>
</feature>
<name>A0AAP0AV60_9ASPA</name>
<keyword evidence="3" id="KW-1185">Reference proteome</keyword>
<reference evidence="2 3" key="1">
    <citation type="journal article" date="2022" name="Nat. Plants">
        <title>Genomes of leafy and leafless Platanthera orchids illuminate the evolution of mycoheterotrophy.</title>
        <authorList>
            <person name="Li M.H."/>
            <person name="Liu K.W."/>
            <person name="Li Z."/>
            <person name="Lu H.C."/>
            <person name="Ye Q.L."/>
            <person name="Zhang D."/>
            <person name="Wang J.Y."/>
            <person name="Li Y.F."/>
            <person name="Zhong Z.M."/>
            <person name="Liu X."/>
            <person name="Yu X."/>
            <person name="Liu D.K."/>
            <person name="Tu X.D."/>
            <person name="Liu B."/>
            <person name="Hao Y."/>
            <person name="Liao X.Y."/>
            <person name="Jiang Y.T."/>
            <person name="Sun W.H."/>
            <person name="Chen J."/>
            <person name="Chen Y.Q."/>
            <person name="Ai Y."/>
            <person name="Zhai J.W."/>
            <person name="Wu S.S."/>
            <person name="Zhou Z."/>
            <person name="Hsiao Y.Y."/>
            <person name="Wu W.L."/>
            <person name="Chen Y.Y."/>
            <person name="Lin Y.F."/>
            <person name="Hsu J.L."/>
            <person name="Li C.Y."/>
            <person name="Wang Z.W."/>
            <person name="Zhao X."/>
            <person name="Zhong W.Y."/>
            <person name="Ma X.K."/>
            <person name="Ma L."/>
            <person name="Huang J."/>
            <person name="Chen G.Z."/>
            <person name="Huang M.Z."/>
            <person name="Huang L."/>
            <person name="Peng D.H."/>
            <person name="Luo Y.B."/>
            <person name="Zou S.Q."/>
            <person name="Chen S.P."/>
            <person name="Lan S."/>
            <person name="Tsai W.C."/>
            <person name="Van de Peer Y."/>
            <person name="Liu Z.J."/>
        </authorList>
    </citation>
    <scope>NUCLEOTIDE SEQUENCE [LARGE SCALE GENOMIC DNA]</scope>
    <source>
        <strain evidence="2">Lor287</strain>
    </source>
</reference>
<sequence>MQDSLVKSVSDTSGKASLRIGRGACPRRQCQSTEVIEERIHKEADTMSVAGMAGSGCGLEEEVVLSVGGWALRSLRRGGGRREDRIEGIKALEKIDSKTPIASRRHFISRKQKEHTSKDGLVCPSLANGESKPLIKPTKVSCKTILPPSVPSKEACMEITEIKKNALKPLPDTSNYGMVSWATKDAMPSSAPGSTVATFQTNQVDSYYPFCEFRTSAHPAWP</sequence>
<feature type="region of interest" description="Disordered" evidence="1">
    <location>
        <begin position="1"/>
        <end position="20"/>
    </location>
</feature>